<evidence type="ECO:0000256" key="6">
    <source>
        <dbReference type="ARBA" id="ARBA00022807"/>
    </source>
</evidence>
<dbReference type="PANTHER" id="PTHR24006">
    <property type="entry name" value="UBIQUITIN CARBOXYL-TERMINAL HYDROLASE"/>
    <property type="match status" value="1"/>
</dbReference>
<dbReference type="GO" id="GO:0016579">
    <property type="term" value="P:protein deubiquitination"/>
    <property type="evidence" value="ECO:0007669"/>
    <property type="project" value="InterPro"/>
</dbReference>
<dbReference type="Gene3D" id="3.90.70.10">
    <property type="entry name" value="Cysteine proteinases"/>
    <property type="match status" value="1"/>
</dbReference>
<evidence type="ECO:0000313" key="11">
    <source>
        <dbReference type="Proteomes" id="UP000037751"/>
    </source>
</evidence>
<evidence type="ECO:0000259" key="9">
    <source>
        <dbReference type="PROSITE" id="PS50235"/>
    </source>
</evidence>
<accession>A0A0M9VQA3</accession>
<dbReference type="PANTHER" id="PTHR24006:SF758">
    <property type="entry name" value="UBIQUITIN CARBOXYL-TERMINAL HYDROLASE 36"/>
    <property type="match status" value="1"/>
</dbReference>
<dbReference type="SUPFAM" id="SSF54001">
    <property type="entry name" value="Cysteine proteinases"/>
    <property type="match status" value="1"/>
</dbReference>
<keyword evidence="5 7" id="KW-0378">Hydrolase</keyword>
<dbReference type="GO" id="GO:0004843">
    <property type="term" value="F:cysteine-type deubiquitinase activity"/>
    <property type="evidence" value="ECO:0007669"/>
    <property type="project" value="UniProtKB-UniRule"/>
</dbReference>
<protein>
    <recommendedName>
        <fullName evidence="7">Ubiquitin carboxyl-terminal hydrolase</fullName>
        <ecNumber evidence="7">3.4.19.12</ecNumber>
    </recommendedName>
</protein>
<dbReference type="Proteomes" id="UP000037751">
    <property type="component" value="Unassembled WGS sequence"/>
</dbReference>
<proteinExistence type="inferred from homology"/>
<keyword evidence="4 7" id="KW-0833">Ubl conjugation pathway</keyword>
<keyword evidence="3 7" id="KW-0645">Protease</keyword>
<evidence type="ECO:0000256" key="2">
    <source>
        <dbReference type="ARBA" id="ARBA00009085"/>
    </source>
</evidence>
<dbReference type="GeneID" id="28729034"/>
<dbReference type="VEuPathDB" id="FungiDB:Malapachy_2671"/>
<dbReference type="InterPro" id="IPR038765">
    <property type="entry name" value="Papain-like_cys_pep_sf"/>
</dbReference>
<feature type="compositionally biased region" description="Basic and acidic residues" evidence="8">
    <location>
        <begin position="10"/>
        <end position="19"/>
    </location>
</feature>
<evidence type="ECO:0000256" key="3">
    <source>
        <dbReference type="ARBA" id="ARBA00022670"/>
    </source>
</evidence>
<evidence type="ECO:0000256" key="7">
    <source>
        <dbReference type="RuleBase" id="RU366025"/>
    </source>
</evidence>
<dbReference type="GO" id="GO:0005634">
    <property type="term" value="C:nucleus"/>
    <property type="evidence" value="ECO:0007669"/>
    <property type="project" value="TreeGrafter"/>
</dbReference>
<dbReference type="EC" id="3.4.19.12" evidence="7"/>
<keyword evidence="11" id="KW-1185">Reference proteome</keyword>
<feature type="domain" description="USP" evidence="9">
    <location>
        <begin position="123"/>
        <end position="455"/>
    </location>
</feature>
<dbReference type="EMBL" id="LGAV01000002">
    <property type="protein sequence ID" value="KOS15319.1"/>
    <property type="molecule type" value="Genomic_DNA"/>
</dbReference>
<comment type="catalytic activity">
    <reaction evidence="1 7">
        <text>Thiol-dependent hydrolysis of ester, thioester, amide, peptide and isopeptide bonds formed by the C-terminal Gly of ubiquitin (a 76-residue protein attached to proteins as an intracellular targeting signal).</text>
        <dbReference type="EC" id="3.4.19.12"/>
    </reaction>
</comment>
<feature type="compositionally biased region" description="Basic residues" evidence="8">
    <location>
        <begin position="543"/>
        <end position="558"/>
    </location>
</feature>
<comment type="similarity">
    <text evidence="2 7">Belongs to the peptidase C19 family.</text>
</comment>
<feature type="region of interest" description="Disordered" evidence="8">
    <location>
        <begin position="1"/>
        <end position="34"/>
    </location>
</feature>
<name>A0A0M9VQA3_9BASI</name>
<evidence type="ECO:0000256" key="4">
    <source>
        <dbReference type="ARBA" id="ARBA00022786"/>
    </source>
</evidence>
<organism evidence="10 11">
    <name type="scientific">Malassezia pachydermatis</name>
    <dbReference type="NCBI Taxonomy" id="77020"/>
    <lineage>
        <taxon>Eukaryota</taxon>
        <taxon>Fungi</taxon>
        <taxon>Dikarya</taxon>
        <taxon>Basidiomycota</taxon>
        <taxon>Ustilaginomycotina</taxon>
        <taxon>Malasseziomycetes</taxon>
        <taxon>Malasseziales</taxon>
        <taxon>Malasseziaceae</taxon>
        <taxon>Malassezia</taxon>
    </lineage>
</organism>
<reference evidence="10 11" key="1">
    <citation type="submission" date="2015-07" db="EMBL/GenBank/DDBJ databases">
        <title>Draft Genome Sequence of Malassezia furfur CBS1878 and Malassezia pachydermatis CBS1879.</title>
        <authorList>
            <person name="Triana S."/>
            <person name="Ohm R."/>
            <person name="Gonzalez A."/>
            <person name="DeCock H."/>
            <person name="Restrepo S."/>
            <person name="Celis A."/>
        </authorList>
    </citation>
    <scope>NUCLEOTIDE SEQUENCE [LARGE SCALE GENOMIC DNA]</scope>
    <source>
        <strain evidence="10 11">CBS 1879</strain>
    </source>
</reference>
<keyword evidence="6 7" id="KW-0788">Thiol protease</keyword>
<dbReference type="AlphaFoldDB" id="A0A0M9VQA3"/>
<dbReference type="GO" id="GO:0006508">
    <property type="term" value="P:proteolysis"/>
    <property type="evidence" value="ECO:0007669"/>
    <property type="project" value="UniProtKB-KW"/>
</dbReference>
<gene>
    <name evidence="10" type="ORF">Malapachy_2671</name>
</gene>
<feature type="compositionally biased region" description="Low complexity" evidence="8">
    <location>
        <begin position="20"/>
        <end position="33"/>
    </location>
</feature>
<dbReference type="InterPro" id="IPR018200">
    <property type="entry name" value="USP_CS"/>
</dbReference>
<dbReference type="InterPro" id="IPR001394">
    <property type="entry name" value="Peptidase_C19_UCH"/>
</dbReference>
<sequence>MAKGSLRSPKKSEARRVRTDMAVAAAASTSRSVPDAIKPGALLKSLLDDPVRYVGSSRDELKASMSLEAARASHFEVVNETTTADNNEADIPPPTAKDAAASSLPLYTPRIVPQFPRAHMRAAGLHNRGNTCYMNSVMQALLHTPPLAHAMLTQSVPTLLGRYGMPRTKKQALKAANAFNAVAALKEFFERAYSGASAVTPSQFIANLRKFARPLRPGRQEDAHEYLRLLLESMQHACTCFARKSVAPNDPVLMTTLIQKIFGGRLRSRVTCHSCRHNSDTFDPVLDLSLDVRKGIASVKQALDAFTAPEMLSDKYRCDHCHRHVDATKRFTIDATPLALTVHLKRFTIFGNKINKTVSYGERLHLGRYMSERQKGLGADQTMDEESLSTIGAAQQYRLYAVVHHYGSGPNVGHYVASVRSSDGTWLRMDDSYVSPLSHCPLDDPSAYLLLYVREPVALDATTTTPMASPRKGPMHPPPSPKKRKVAPLRRDRPEELSAEEDEGLGQPLSRAEYQHSRTSGDSSDEASIDQELTLPPPLSKKDVRRRKRRKLARRSLA</sequence>
<dbReference type="InterPro" id="IPR028889">
    <property type="entry name" value="USP"/>
</dbReference>
<feature type="region of interest" description="Disordered" evidence="8">
    <location>
        <begin position="463"/>
        <end position="558"/>
    </location>
</feature>
<dbReference type="PROSITE" id="PS50235">
    <property type="entry name" value="USP_3"/>
    <property type="match status" value="1"/>
</dbReference>
<dbReference type="Pfam" id="PF00443">
    <property type="entry name" value="UCH"/>
    <property type="match status" value="1"/>
</dbReference>
<evidence type="ECO:0000256" key="8">
    <source>
        <dbReference type="SAM" id="MobiDB-lite"/>
    </source>
</evidence>
<dbReference type="RefSeq" id="XP_017992951.1">
    <property type="nucleotide sequence ID" value="XM_018137159.1"/>
</dbReference>
<dbReference type="STRING" id="77020.A0A0M9VQA3"/>
<dbReference type="PROSITE" id="PS00973">
    <property type="entry name" value="USP_2"/>
    <property type="match status" value="1"/>
</dbReference>
<dbReference type="PROSITE" id="PS00972">
    <property type="entry name" value="USP_1"/>
    <property type="match status" value="1"/>
</dbReference>
<dbReference type="OrthoDB" id="420187at2759"/>
<evidence type="ECO:0000256" key="1">
    <source>
        <dbReference type="ARBA" id="ARBA00000707"/>
    </source>
</evidence>
<dbReference type="InterPro" id="IPR050164">
    <property type="entry name" value="Peptidase_C19"/>
</dbReference>
<evidence type="ECO:0000313" key="10">
    <source>
        <dbReference type="EMBL" id="KOS15319.1"/>
    </source>
</evidence>
<comment type="caution">
    <text evidence="10">The sequence shown here is derived from an EMBL/GenBank/DDBJ whole genome shotgun (WGS) entry which is preliminary data.</text>
</comment>
<evidence type="ECO:0000256" key="5">
    <source>
        <dbReference type="ARBA" id="ARBA00022801"/>
    </source>
</evidence>
<dbReference type="GO" id="GO:0005829">
    <property type="term" value="C:cytosol"/>
    <property type="evidence" value="ECO:0007669"/>
    <property type="project" value="TreeGrafter"/>
</dbReference>